<evidence type="ECO:0000256" key="1">
    <source>
        <dbReference type="ARBA" id="ARBA00004869"/>
    </source>
</evidence>
<reference evidence="11" key="1">
    <citation type="submission" date="2019-07" db="EMBL/GenBank/DDBJ databases">
        <title>De Novo Assembly of kiwifruit Actinidia rufa.</title>
        <authorList>
            <person name="Sugita-Konishi S."/>
            <person name="Sato K."/>
            <person name="Mori E."/>
            <person name="Abe Y."/>
            <person name="Kisaki G."/>
            <person name="Hamano K."/>
            <person name="Suezawa K."/>
            <person name="Otani M."/>
            <person name="Fukuda T."/>
            <person name="Manabe T."/>
            <person name="Gomi K."/>
            <person name="Tabuchi M."/>
            <person name="Akimitsu K."/>
            <person name="Kataoka I."/>
        </authorList>
    </citation>
    <scope>NUCLEOTIDE SEQUENCE [LARGE SCALE GENOMIC DNA]</scope>
    <source>
        <strain evidence="11">cv. Fuchu</strain>
    </source>
</reference>
<evidence type="ECO:0000256" key="8">
    <source>
        <dbReference type="SAM" id="MobiDB-lite"/>
    </source>
</evidence>
<evidence type="ECO:0000256" key="3">
    <source>
        <dbReference type="ARBA" id="ARBA00013119"/>
    </source>
</evidence>
<feature type="region of interest" description="Disordered" evidence="8">
    <location>
        <begin position="145"/>
        <end position="192"/>
    </location>
</feature>
<dbReference type="PANTHER" id="PTHR10836">
    <property type="entry name" value="GLYCERALDEHYDE 3-PHOSPHATE DEHYDROGENASE"/>
    <property type="match status" value="1"/>
</dbReference>
<organism evidence="10 11">
    <name type="scientific">Actinidia rufa</name>
    <dbReference type="NCBI Taxonomy" id="165716"/>
    <lineage>
        <taxon>Eukaryota</taxon>
        <taxon>Viridiplantae</taxon>
        <taxon>Streptophyta</taxon>
        <taxon>Embryophyta</taxon>
        <taxon>Tracheophyta</taxon>
        <taxon>Spermatophyta</taxon>
        <taxon>Magnoliopsida</taxon>
        <taxon>eudicotyledons</taxon>
        <taxon>Gunneridae</taxon>
        <taxon>Pentapetalae</taxon>
        <taxon>asterids</taxon>
        <taxon>Ericales</taxon>
        <taxon>Actinidiaceae</taxon>
        <taxon>Actinidia</taxon>
    </lineage>
</organism>
<dbReference type="GO" id="GO:0005829">
    <property type="term" value="C:cytosol"/>
    <property type="evidence" value="ECO:0007669"/>
    <property type="project" value="TreeGrafter"/>
</dbReference>
<dbReference type="InterPro" id="IPR020829">
    <property type="entry name" value="GlycerAld_3-P_DH_cat"/>
</dbReference>
<dbReference type="Gene3D" id="3.30.360.10">
    <property type="entry name" value="Dihydrodipicolinate Reductase, domain 2"/>
    <property type="match status" value="1"/>
</dbReference>
<comment type="similarity">
    <text evidence="2 7">Belongs to the glyceraldehyde-3-phosphate dehydrogenase family.</text>
</comment>
<dbReference type="Pfam" id="PF00044">
    <property type="entry name" value="Gp_dh_N"/>
    <property type="match status" value="1"/>
</dbReference>
<dbReference type="SMART" id="SM00846">
    <property type="entry name" value="Gp_dh_N"/>
    <property type="match status" value="1"/>
</dbReference>
<keyword evidence="4" id="KW-0560">Oxidoreductase</keyword>
<feature type="compositionally biased region" description="Polar residues" evidence="8">
    <location>
        <begin position="37"/>
        <end position="52"/>
    </location>
</feature>
<comment type="pathway">
    <text evidence="1">Carbohydrate degradation; glycolysis; pyruvate from D-glyceraldehyde 3-phosphate: step 1/5.</text>
</comment>
<dbReference type="PANTHER" id="PTHR10836:SF112">
    <property type="entry name" value="GLYCERALDEHYDE-3-PHOSPHATE DEHYDROGENASE GAPC1, CYTOSOLIC-RELATED"/>
    <property type="match status" value="1"/>
</dbReference>
<evidence type="ECO:0000256" key="4">
    <source>
        <dbReference type="ARBA" id="ARBA00023002"/>
    </source>
</evidence>
<dbReference type="SUPFAM" id="SSF51735">
    <property type="entry name" value="NAD(P)-binding Rossmann-fold domains"/>
    <property type="match status" value="1"/>
</dbReference>
<dbReference type="GO" id="GO:0004365">
    <property type="term" value="F:glyceraldehyde-3-phosphate dehydrogenase (NAD+) (phosphorylating) activity"/>
    <property type="evidence" value="ECO:0007669"/>
    <property type="project" value="UniProtKB-EC"/>
</dbReference>
<dbReference type="Gene3D" id="1.10.10.60">
    <property type="entry name" value="Homeodomain-like"/>
    <property type="match status" value="1"/>
</dbReference>
<feature type="region of interest" description="Disordered" evidence="8">
    <location>
        <begin position="36"/>
        <end position="58"/>
    </location>
</feature>
<comment type="caution">
    <text evidence="10">The sequence shown here is derived from an EMBL/GenBank/DDBJ whole genome shotgun (WGS) entry which is preliminary data.</text>
</comment>
<evidence type="ECO:0000256" key="6">
    <source>
        <dbReference type="ARBA" id="ARBA00023152"/>
    </source>
</evidence>
<accession>A0A7J0DR38</accession>
<dbReference type="Pfam" id="PF02800">
    <property type="entry name" value="Gp_dh_C"/>
    <property type="match status" value="1"/>
</dbReference>
<evidence type="ECO:0000259" key="9">
    <source>
        <dbReference type="PROSITE" id="PS50090"/>
    </source>
</evidence>
<dbReference type="Pfam" id="PF13837">
    <property type="entry name" value="Myb_DNA-bind_4"/>
    <property type="match status" value="1"/>
</dbReference>
<dbReference type="CDD" id="cd12203">
    <property type="entry name" value="GT1"/>
    <property type="match status" value="1"/>
</dbReference>
<evidence type="ECO:0000313" key="11">
    <source>
        <dbReference type="Proteomes" id="UP000585474"/>
    </source>
</evidence>
<dbReference type="FunFam" id="3.40.50.720:FF:000020">
    <property type="entry name" value="Glyceraldehyde-3-phosphate dehydrogenase"/>
    <property type="match status" value="1"/>
</dbReference>
<feature type="domain" description="Myb-like" evidence="9">
    <location>
        <begin position="53"/>
        <end position="118"/>
    </location>
</feature>
<evidence type="ECO:0000256" key="7">
    <source>
        <dbReference type="RuleBase" id="RU000397"/>
    </source>
</evidence>
<proteinExistence type="inferred from homology"/>
<dbReference type="InterPro" id="IPR020830">
    <property type="entry name" value="GlycerAld_3-P_DH_AS"/>
</dbReference>
<dbReference type="PROSITE" id="PS00071">
    <property type="entry name" value="GAPDH"/>
    <property type="match status" value="1"/>
</dbReference>
<dbReference type="GO" id="GO:0051287">
    <property type="term" value="F:NAD binding"/>
    <property type="evidence" value="ECO:0007669"/>
    <property type="project" value="InterPro"/>
</dbReference>
<dbReference type="InterPro" id="IPR001005">
    <property type="entry name" value="SANT/Myb"/>
</dbReference>
<gene>
    <name evidence="10" type="ORF">Acr_00g0065020</name>
</gene>
<protein>
    <recommendedName>
        <fullName evidence="3">glyceraldehyde-3-phosphate dehydrogenase (phosphorylating)</fullName>
        <ecNumber evidence="3">1.2.1.12</ecNumber>
    </recommendedName>
</protein>
<dbReference type="InterPro" id="IPR020831">
    <property type="entry name" value="GlycerAld/Erythrose_P_DH"/>
</dbReference>
<name>A0A7J0DR38_9ERIC</name>
<dbReference type="EC" id="1.2.1.12" evidence="3"/>
<dbReference type="Proteomes" id="UP000585474">
    <property type="component" value="Unassembled WGS sequence"/>
</dbReference>
<dbReference type="EMBL" id="BJWL01000337">
    <property type="protein sequence ID" value="GFS39806.1"/>
    <property type="molecule type" value="Genomic_DNA"/>
</dbReference>
<keyword evidence="6" id="KW-0324">Glycolysis</keyword>
<dbReference type="Gene3D" id="3.40.50.720">
    <property type="entry name" value="NAD(P)-binding Rossmann-like Domain"/>
    <property type="match status" value="1"/>
</dbReference>
<dbReference type="InterPro" id="IPR044822">
    <property type="entry name" value="Myb_DNA-bind_4"/>
</dbReference>
<dbReference type="CDD" id="cd05214">
    <property type="entry name" value="GAPDH_I_N"/>
    <property type="match status" value="1"/>
</dbReference>
<dbReference type="InterPro" id="IPR036291">
    <property type="entry name" value="NAD(P)-bd_dom_sf"/>
</dbReference>
<sequence>MLDEMPQNNSDTFNASNASPLINLLNEGMTNMLIESEPNSESVPQPISPSENGSKRRAQTWDLDEIQCLLSLRRELHCQFNTTNKSNKHLWDRISRGMRGRGWERTPSMCIDKWRNLLKGYKKAMNQNGGSGEVSYEELKEYCRDKKSNGSSKKSRAVASDRMVDKDNGKPLNSEKSPNHDASPVDIPEHEGLVPNEIPSWIWEGTPKWDGENPASGGRVISVRWGENVKKIGINGSAEGIQEAIKSAFSLRTKRLFWLEDEDGIVQTLDRNMPLGYYTLHVDDGFGRIGRLVARVALQRDDVELVAVNDPFITTDYMTYMFKYDSVHGQWKHHELKVKDSKTLLFGEKAVTVFGVRNPEEIPWGETGAEFIVESTGVFTDKDKAAAHLKGGAKKVVISAPSKDAPMFVMGVNEKDYKPHLDTVSNASCTTNCLAPLAKVINDKFGIVEGLMTTVHSMTATQKTVDGPSSKDWRGGRAASFNIIPSSTGAAKIGASDRPTVKLGFEYWLSNLKSKLFYEISSISVPPIVTRNFSYIYG</sequence>
<dbReference type="OrthoDB" id="1475929at2759"/>
<evidence type="ECO:0000313" key="10">
    <source>
        <dbReference type="EMBL" id="GFS39806.1"/>
    </source>
</evidence>
<evidence type="ECO:0000256" key="5">
    <source>
        <dbReference type="ARBA" id="ARBA00023027"/>
    </source>
</evidence>
<dbReference type="InterPro" id="IPR020828">
    <property type="entry name" value="GlycerAld_3-P_DH_NAD(P)-bd"/>
</dbReference>
<dbReference type="PRINTS" id="PR00078">
    <property type="entry name" value="G3PDHDRGNASE"/>
</dbReference>
<keyword evidence="5" id="KW-0520">NAD</keyword>
<dbReference type="SUPFAM" id="SSF55347">
    <property type="entry name" value="Glyceraldehyde-3-phosphate dehydrogenase-like, C-terminal domain"/>
    <property type="match status" value="1"/>
</dbReference>
<dbReference type="PROSITE" id="PS50090">
    <property type="entry name" value="MYB_LIKE"/>
    <property type="match status" value="1"/>
</dbReference>
<evidence type="ECO:0000256" key="2">
    <source>
        <dbReference type="ARBA" id="ARBA00007406"/>
    </source>
</evidence>
<dbReference type="GO" id="GO:0006096">
    <property type="term" value="P:glycolytic process"/>
    <property type="evidence" value="ECO:0007669"/>
    <property type="project" value="UniProtKB-KW"/>
</dbReference>
<keyword evidence="11" id="KW-1185">Reference proteome</keyword>
<dbReference type="AlphaFoldDB" id="A0A7J0DR38"/>